<name>A0A382UK45_9ZZZZ</name>
<dbReference type="EMBL" id="UINC01144862">
    <property type="protein sequence ID" value="SVD34639.1"/>
    <property type="molecule type" value="Genomic_DNA"/>
</dbReference>
<keyword evidence="1" id="KW-1133">Transmembrane helix</keyword>
<feature type="transmembrane region" description="Helical" evidence="1">
    <location>
        <begin position="6"/>
        <end position="23"/>
    </location>
</feature>
<sequence>MFGFSIQKLIFTVAIILIVWYGFKVIGRLDKKRKAQIKAGRRRKKSPSPVADPTTENMVACAVCGTFVSSRGSRSCGREDCPYPG</sequence>
<keyword evidence="1" id="KW-0472">Membrane</keyword>
<gene>
    <name evidence="2" type="ORF">METZ01_LOCUS387493</name>
</gene>
<organism evidence="2">
    <name type="scientific">marine metagenome</name>
    <dbReference type="NCBI Taxonomy" id="408172"/>
    <lineage>
        <taxon>unclassified sequences</taxon>
        <taxon>metagenomes</taxon>
        <taxon>ecological metagenomes</taxon>
    </lineage>
</organism>
<evidence type="ECO:0000313" key="2">
    <source>
        <dbReference type="EMBL" id="SVD34639.1"/>
    </source>
</evidence>
<proteinExistence type="predicted"/>
<evidence type="ECO:0000256" key="1">
    <source>
        <dbReference type="SAM" id="Phobius"/>
    </source>
</evidence>
<accession>A0A382UK45</accession>
<dbReference type="AlphaFoldDB" id="A0A382UK45"/>
<protein>
    <submittedName>
        <fullName evidence="2">Uncharacterized protein</fullName>
    </submittedName>
</protein>
<keyword evidence="1" id="KW-0812">Transmembrane</keyword>
<reference evidence="2" key="1">
    <citation type="submission" date="2018-05" db="EMBL/GenBank/DDBJ databases">
        <authorList>
            <person name="Lanie J.A."/>
            <person name="Ng W.-L."/>
            <person name="Kazmierczak K.M."/>
            <person name="Andrzejewski T.M."/>
            <person name="Davidsen T.M."/>
            <person name="Wayne K.J."/>
            <person name="Tettelin H."/>
            <person name="Glass J.I."/>
            <person name="Rusch D."/>
            <person name="Podicherti R."/>
            <person name="Tsui H.-C.T."/>
            <person name="Winkler M.E."/>
        </authorList>
    </citation>
    <scope>NUCLEOTIDE SEQUENCE</scope>
</reference>